<comment type="caution">
    <text evidence="2">The sequence shown here is derived from an EMBL/GenBank/DDBJ whole genome shotgun (WGS) entry which is preliminary data.</text>
</comment>
<name>A0ABV8LWA2_9ACTN</name>
<evidence type="ECO:0000256" key="1">
    <source>
        <dbReference type="SAM" id="Phobius"/>
    </source>
</evidence>
<accession>A0ABV8LWA2</accession>
<keyword evidence="3" id="KW-1185">Reference proteome</keyword>
<dbReference type="PANTHER" id="PTHR43019">
    <property type="entry name" value="SERINE ENDOPROTEASE DEGS"/>
    <property type="match status" value="1"/>
</dbReference>
<dbReference type="Proteomes" id="UP001595816">
    <property type="component" value="Unassembled WGS sequence"/>
</dbReference>
<reference evidence="3" key="1">
    <citation type="journal article" date="2019" name="Int. J. Syst. Evol. Microbiol.">
        <title>The Global Catalogue of Microorganisms (GCM) 10K type strain sequencing project: providing services to taxonomists for standard genome sequencing and annotation.</title>
        <authorList>
            <consortium name="The Broad Institute Genomics Platform"/>
            <consortium name="The Broad Institute Genome Sequencing Center for Infectious Disease"/>
            <person name="Wu L."/>
            <person name="Ma J."/>
        </authorList>
    </citation>
    <scope>NUCLEOTIDE SEQUENCE [LARGE SCALE GENOMIC DNA]</scope>
    <source>
        <strain evidence="3">CGMCC 4.7289</strain>
    </source>
</reference>
<dbReference type="EMBL" id="JBHSAY010000021">
    <property type="protein sequence ID" value="MFC4135332.1"/>
    <property type="molecule type" value="Genomic_DNA"/>
</dbReference>
<gene>
    <name evidence="2" type="ORF">ACFOZ4_32375</name>
</gene>
<keyword evidence="1" id="KW-0812">Transmembrane</keyword>
<feature type="transmembrane region" description="Helical" evidence="1">
    <location>
        <begin position="45"/>
        <end position="65"/>
    </location>
</feature>
<dbReference type="GO" id="GO:0006508">
    <property type="term" value="P:proteolysis"/>
    <property type="evidence" value="ECO:0007669"/>
    <property type="project" value="UniProtKB-KW"/>
</dbReference>
<proteinExistence type="predicted"/>
<dbReference type="Gene3D" id="2.40.10.10">
    <property type="entry name" value="Trypsin-like serine proteases"/>
    <property type="match status" value="2"/>
</dbReference>
<dbReference type="InterPro" id="IPR043504">
    <property type="entry name" value="Peptidase_S1_PA_chymotrypsin"/>
</dbReference>
<organism evidence="2 3">
    <name type="scientific">Hamadaea flava</name>
    <dbReference type="NCBI Taxonomy" id="1742688"/>
    <lineage>
        <taxon>Bacteria</taxon>
        <taxon>Bacillati</taxon>
        <taxon>Actinomycetota</taxon>
        <taxon>Actinomycetes</taxon>
        <taxon>Micromonosporales</taxon>
        <taxon>Micromonosporaceae</taxon>
        <taxon>Hamadaea</taxon>
    </lineage>
</organism>
<dbReference type="InterPro" id="IPR009003">
    <property type="entry name" value="Peptidase_S1_PA"/>
</dbReference>
<sequence length="293" mass="30652">MTTQPTQRPAYVPPVPLSSVPATAPMSGFPGGPVPPVNAPGGRRVSWPGVVALILVVLLLGVTAFQAYQVNRLGNELDETRARAAADVSAADKRVEAVEKQLATQFNAEKIAAKTLPSVFRVRTPESIGSAFAVGTASDGGTNLLTNFHVIEDVWNDGTKKVKIEHADQLYDATVVAGDKKADIAQLHTTAKIEGLKVAATESKSGQEILVVGSPLGLKDTVTSGVVSAFREETTQHGPYIQFDAPINPGNSGGPVINANYEVIGIASAKFTDAEGLGLAIPIKIACDKFTIC</sequence>
<dbReference type="SUPFAM" id="SSF50494">
    <property type="entry name" value="Trypsin-like serine proteases"/>
    <property type="match status" value="1"/>
</dbReference>
<dbReference type="PRINTS" id="PR00834">
    <property type="entry name" value="PROTEASES2C"/>
</dbReference>
<keyword evidence="2" id="KW-0645">Protease</keyword>
<keyword evidence="2" id="KW-0378">Hydrolase</keyword>
<evidence type="ECO:0000313" key="2">
    <source>
        <dbReference type="EMBL" id="MFC4135332.1"/>
    </source>
</evidence>
<dbReference type="Pfam" id="PF13365">
    <property type="entry name" value="Trypsin_2"/>
    <property type="match status" value="1"/>
</dbReference>
<protein>
    <submittedName>
        <fullName evidence="2">S1C family serine protease</fullName>
        <ecNumber evidence="2">3.4.21.-</ecNumber>
    </submittedName>
</protein>
<keyword evidence="1" id="KW-1133">Transmembrane helix</keyword>
<dbReference type="EC" id="3.4.21.-" evidence="2"/>
<keyword evidence="1" id="KW-0472">Membrane</keyword>
<evidence type="ECO:0000313" key="3">
    <source>
        <dbReference type="Proteomes" id="UP001595816"/>
    </source>
</evidence>
<dbReference type="RefSeq" id="WP_275979005.1">
    <property type="nucleotide sequence ID" value="NZ_JBHSAY010000021.1"/>
</dbReference>
<dbReference type="PANTHER" id="PTHR43019:SF23">
    <property type="entry name" value="PROTEASE DO-LIKE 5, CHLOROPLASTIC"/>
    <property type="match status" value="1"/>
</dbReference>
<dbReference type="GO" id="GO:0008233">
    <property type="term" value="F:peptidase activity"/>
    <property type="evidence" value="ECO:0007669"/>
    <property type="project" value="UniProtKB-KW"/>
</dbReference>
<dbReference type="InterPro" id="IPR001940">
    <property type="entry name" value="Peptidase_S1C"/>
</dbReference>